<feature type="compositionally biased region" description="Acidic residues" evidence="1">
    <location>
        <begin position="171"/>
        <end position="187"/>
    </location>
</feature>
<organism evidence="3 4">
    <name type="scientific">Coniophora puteana (strain RWD-64-598)</name>
    <name type="common">Brown rot fungus</name>
    <dbReference type="NCBI Taxonomy" id="741705"/>
    <lineage>
        <taxon>Eukaryota</taxon>
        <taxon>Fungi</taxon>
        <taxon>Dikarya</taxon>
        <taxon>Basidiomycota</taxon>
        <taxon>Agaricomycotina</taxon>
        <taxon>Agaricomycetes</taxon>
        <taxon>Agaricomycetidae</taxon>
        <taxon>Boletales</taxon>
        <taxon>Coniophorineae</taxon>
        <taxon>Coniophoraceae</taxon>
        <taxon>Coniophora</taxon>
    </lineage>
</organism>
<feature type="compositionally biased region" description="Polar residues" evidence="1">
    <location>
        <begin position="1"/>
        <end position="21"/>
    </location>
</feature>
<feature type="compositionally biased region" description="Low complexity" evidence="1">
    <location>
        <begin position="389"/>
        <end position="407"/>
    </location>
</feature>
<dbReference type="Pfam" id="PF12550">
    <property type="entry name" value="GCR1_C"/>
    <property type="match status" value="1"/>
</dbReference>
<feature type="region of interest" description="Disordered" evidence="1">
    <location>
        <begin position="389"/>
        <end position="426"/>
    </location>
</feature>
<protein>
    <recommendedName>
        <fullName evidence="2">Transcription activator GCR1-like domain-containing protein</fullName>
    </recommendedName>
</protein>
<feature type="compositionally biased region" description="Basic residues" evidence="1">
    <location>
        <begin position="408"/>
        <end position="426"/>
    </location>
</feature>
<accession>A0A5M3MY62</accession>
<sequence length="426" mass="47022">MSQQTGSHASTSVTDSTSFTWSDIDPALRPASEATELPEQDQTSPTRLRNGELVPRDQYRLQLESVKRKQGLQAACDGLGLTYGKKATLTRLRTLLEQHWYGHAQQMRTPAVPRLATVPATRSPSPAHLINSEPAEDNEDEVAPGDPDAVLLRENNASNDDIESILGYGDDGMDEDFDDEEDNEDSTEGTAENTGVYEAGDHTFCAFVCPSPVSPHLPRPRTQIDLVLPPAAAFQKPGCAPLLWPPVLGQQSVQWTDVFALVQQPEHLWDVWKPSKLLDSMTLDEIWKCWRTGEATEDSTGEPSGLKPPLKSVEECFGSRWRKTTQARKAWQRLREIPEWIEEQLRTRHISLDNMLTELEGMRTTAAAGGSKLGMNALVRHLQKICAEATDSSTASASASTSGIVATTRKRKGPVHGQSKRQKLSH</sequence>
<dbReference type="GeneID" id="19204896"/>
<feature type="domain" description="Transcription activator GCR1-like" evidence="2">
    <location>
        <begin position="282"/>
        <end position="363"/>
    </location>
</feature>
<proteinExistence type="predicted"/>
<gene>
    <name evidence="3" type="ORF">CONPUDRAFT_163327</name>
</gene>
<dbReference type="RefSeq" id="XP_007765905.1">
    <property type="nucleotide sequence ID" value="XM_007767715.1"/>
</dbReference>
<dbReference type="EMBL" id="JH711575">
    <property type="protein sequence ID" value="EIW84103.1"/>
    <property type="molecule type" value="Genomic_DNA"/>
</dbReference>
<feature type="region of interest" description="Disordered" evidence="1">
    <location>
        <begin position="121"/>
        <end position="143"/>
    </location>
</feature>
<evidence type="ECO:0000259" key="2">
    <source>
        <dbReference type="Pfam" id="PF12550"/>
    </source>
</evidence>
<reference evidence="4" key="1">
    <citation type="journal article" date="2012" name="Science">
        <title>The Paleozoic origin of enzymatic lignin decomposition reconstructed from 31 fungal genomes.</title>
        <authorList>
            <person name="Floudas D."/>
            <person name="Binder M."/>
            <person name="Riley R."/>
            <person name="Barry K."/>
            <person name="Blanchette R.A."/>
            <person name="Henrissat B."/>
            <person name="Martinez A.T."/>
            <person name="Otillar R."/>
            <person name="Spatafora J.W."/>
            <person name="Yadav J.S."/>
            <person name="Aerts A."/>
            <person name="Benoit I."/>
            <person name="Boyd A."/>
            <person name="Carlson A."/>
            <person name="Copeland A."/>
            <person name="Coutinho P.M."/>
            <person name="de Vries R.P."/>
            <person name="Ferreira P."/>
            <person name="Findley K."/>
            <person name="Foster B."/>
            <person name="Gaskell J."/>
            <person name="Glotzer D."/>
            <person name="Gorecki P."/>
            <person name="Heitman J."/>
            <person name="Hesse C."/>
            <person name="Hori C."/>
            <person name="Igarashi K."/>
            <person name="Jurgens J.A."/>
            <person name="Kallen N."/>
            <person name="Kersten P."/>
            <person name="Kohler A."/>
            <person name="Kuees U."/>
            <person name="Kumar T.K.A."/>
            <person name="Kuo A."/>
            <person name="LaButti K."/>
            <person name="Larrondo L.F."/>
            <person name="Lindquist E."/>
            <person name="Ling A."/>
            <person name="Lombard V."/>
            <person name="Lucas S."/>
            <person name="Lundell T."/>
            <person name="Martin R."/>
            <person name="McLaughlin D.J."/>
            <person name="Morgenstern I."/>
            <person name="Morin E."/>
            <person name="Murat C."/>
            <person name="Nagy L.G."/>
            <person name="Nolan M."/>
            <person name="Ohm R.A."/>
            <person name="Patyshakuliyeva A."/>
            <person name="Rokas A."/>
            <person name="Ruiz-Duenas F.J."/>
            <person name="Sabat G."/>
            <person name="Salamov A."/>
            <person name="Samejima M."/>
            <person name="Schmutz J."/>
            <person name="Slot J.C."/>
            <person name="St John F."/>
            <person name="Stenlid J."/>
            <person name="Sun H."/>
            <person name="Sun S."/>
            <person name="Syed K."/>
            <person name="Tsang A."/>
            <person name="Wiebenga A."/>
            <person name="Young D."/>
            <person name="Pisabarro A."/>
            <person name="Eastwood D.C."/>
            <person name="Martin F."/>
            <person name="Cullen D."/>
            <person name="Grigoriev I.V."/>
            <person name="Hibbett D.S."/>
        </authorList>
    </citation>
    <scope>NUCLEOTIDE SEQUENCE [LARGE SCALE GENOMIC DNA]</scope>
    <source>
        <strain evidence="4">RWD-64-598 SS2</strain>
    </source>
</reference>
<dbReference type="KEGG" id="cput:CONPUDRAFT_163327"/>
<evidence type="ECO:0000256" key="1">
    <source>
        <dbReference type="SAM" id="MobiDB-lite"/>
    </source>
</evidence>
<evidence type="ECO:0000313" key="3">
    <source>
        <dbReference type="EMBL" id="EIW84103.1"/>
    </source>
</evidence>
<keyword evidence="4" id="KW-1185">Reference proteome</keyword>
<dbReference type="OrthoDB" id="3039066at2759"/>
<dbReference type="AlphaFoldDB" id="A0A5M3MY62"/>
<feature type="compositionally biased region" description="Acidic residues" evidence="1">
    <location>
        <begin position="134"/>
        <end position="143"/>
    </location>
</feature>
<name>A0A5M3MY62_CONPW</name>
<comment type="caution">
    <text evidence="3">The sequence shown here is derived from an EMBL/GenBank/DDBJ whole genome shotgun (WGS) entry which is preliminary data.</text>
</comment>
<dbReference type="InterPro" id="IPR022210">
    <property type="entry name" value="TF_GCR1-like"/>
</dbReference>
<evidence type="ECO:0000313" key="4">
    <source>
        <dbReference type="Proteomes" id="UP000053558"/>
    </source>
</evidence>
<feature type="region of interest" description="Disordered" evidence="1">
    <location>
        <begin position="1"/>
        <end position="55"/>
    </location>
</feature>
<feature type="region of interest" description="Disordered" evidence="1">
    <location>
        <begin position="161"/>
        <end position="193"/>
    </location>
</feature>
<dbReference type="Proteomes" id="UP000053558">
    <property type="component" value="Unassembled WGS sequence"/>
</dbReference>